<dbReference type="Proteomes" id="UP001153331">
    <property type="component" value="Unassembled WGS sequence"/>
</dbReference>
<proteinExistence type="predicted"/>
<gene>
    <name evidence="1" type="ORF">OPT61_g7706</name>
</gene>
<evidence type="ECO:0000313" key="2">
    <source>
        <dbReference type="Proteomes" id="UP001153331"/>
    </source>
</evidence>
<keyword evidence="2" id="KW-1185">Reference proteome</keyword>
<accession>A0ACC2I1R1</accession>
<organism evidence="1 2">
    <name type="scientific">Boeremia exigua</name>
    <dbReference type="NCBI Taxonomy" id="749465"/>
    <lineage>
        <taxon>Eukaryota</taxon>
        <taxon>Fungi</taxon>
        <taxon>Dikarya</taxon>
        <taxon>Ascomycota</taxon>
        <taxon>Pezizomycotina</taxon>
        <taxon>Dothideomycetes</taxon>
        <taxon>Pleosporomycetidae</taxon>
        <taxon>Pleosporales</taxon>
        <taxon>Pleosporineae</taxon>
        <taxon>Didymellaceae</taxon>
        <taxon>Boeremia</taxon>
    </lineage>
</organism>
<evidence type="ECO:0000313" key="1">
    <source>
        <dbReference type="EMBL" id="KAJ8109095.1"/>
    </source>
</evidence>
<name>A0ACC2I1R1_9PLEO</name>
<reference evidence="1" key="1">
    <citation type="submission" date="2022-11" db="EMBL/GenBank/DDBJ databases">
        <title>Genome Sequence of Boeremia exigua.</title>
        <authorList>
            <person name="Buettner E."/>
        </authorList>
    </citation>
    <scope>NUCLEOTIDE SEQUENCE</scope>
    <source>
        <strain evidence="1">CU02</strain>
    </source>
</reference>
<protein>
    <submittedName>
        <fullName evidence="1">Uncharacterized protein</fullName>
    </submittedName>
</protein>
<dbReference type="EMBL" id="JAPHNI010000656">
    <property type="protein sequence ID" value="KAJ8109095.1"/>
    <property type="molecule type" value="Genomic_DNA"/>
</dbReference>
<comment type="caution">
    <text evidence="1">The sequence shown here is derived from an EMBL/GenBank/DDBJ whole genome shotgun (WGS) entry which is preliminary data.</text>
</comment>
<sequence length="547" mass="60124">MIAPSLFISSNKSSIASAAAQDSVQDSKTISPQSLARHPTSINQHWPVTAASTMTKNISFKGQEAAHLENVDNEKGFATPSSSSQNEAPFTIDPKVSARLRHTIDWRLIPALGAMYGISLMDRKNVSNAAIAGMLVDLKMGRGMGYNLVNLCFFITYVLCQPFMVVLCRKIGPRFFLPGICLAWGAVIVGFGFTKNWPSLIPLRLVLGLLESGYFPGCVYLLSCWYTKFEIGKRYSVFYFIGSIASAMSGILAYGLQQMEGVNGIRGWRWIFIMEGVLTCAVALFAFVFIIKFPDQEKAKPSWGFLKKPGDIDLVIDKLNADRGDVAPEPFSWKKFFAPATQWYIYGFAFIFFCVTTIAYGFAFFLPIILSTKLKFSVAMAQCMGAPPYAASGLMMYGAAWFSDRYKTRGPVVCFLCLISLIGLPIMGFVQNPWGQYVGVFITVSGTNSAIPAIMAYQANNIRGQWRRAFCSATLTGLGGIGGVAGALIFRTEDAPSYIPGFAACMACNVLVILTTGVLTLYFRRCNAQADRGERIINDDPTFRFTI</sequence>